<dbReference type="Gene3D" id="1.10.1040.10">
    <property type="entry name" value="N-(1-d-carboxylethyl)-l-norvaline Dehydrogenase, domain 2"/>
    <property type="match status" value="1"/>
</dbReference>
<reference evidence="13" key="1">
    <citation type="submission" date="2022-12" db="EMBL/GenBank/DDBJ databases">
        <authorList>
            <person name="Wang J."/>
        </authorList>
    </citation>
    <scope>NUCLEOTIDE SEQUENCE</scope>
    <source>
        <strain evidence="13">HY-42-06</strain>
    </source>
</reference>
<dbReference type="EMBL" id="JAPQES010000006">
    <property type="protein sequence ID" value="MCY6372142.1"/>
    <property type="molecule type" value="Genomic_DNA"/>
</dbReference>
<accession>A0ABT4CSX2</accession>
<evidence type="ECO:0000259" key="12">
    <source>
        <dbReference type="Pfam" id="PF02737"/>
    </source>
</evidence>
<dbReference type="InterPro" id="IPR006176">
    <property type="entry name" value="3-OHacyl-CoA_DH_NAD-bd"/>
</dbReference>
<dbReference type="EC" id="1.1.1.45" evidence="9"/>
<dbReference type="Gene3D" id="3.40.50.720">
    <property type="entry name" value="NAD(P)-binding Rossmann-like Domain"/>
    <property type="match status" value="1"/>
</dbReference>
<sequence length="313" mass="34605">MEIKKVTVLGAGTMGHGIAQLCAEAGLGVNMFDISSENLKKGFDSIKKSLDLLMSNEKITKAQYEDIISKVSLSTSLEEAVKDVQLVVECVAEKISIKQQVFGQLDSLCPPEVILATNTSGLSPTAISENLQHPERVVVAHFWCPAELIPLVEVVPGEKTSSQTMEVTTEWIKQIGKQPVKMNKECLGFIGNRLQLALLREAIYIVEQGWADPEEVDKAVEFGLGRRLPVTGPLRSADLGGLDIFYNISSYLFKNLCNSTEASQYLKERVEAGKCGTKTGEGNYKWSQEAIDDITKKRTDLLLYFLEKDKENK</sequence>
<feature type="domain" description="3-hydroxyacyl-CoA dehydrogenase NAD binding" evidence="12">
    <location>
        <begin position="5"/>
        <end position="185"/>
    </location>
</feature>
<evidence type="ECO:0000256" key="10">
    <source>
        <dbReference type="ARBA" id="ARBA00042709"/>
    </source>
</evidence>
<dbReference type="RefSeq" id="WP_268051073.1">
    <property type="nucleotide sequence ID" value="NZ_JAPQES010000006.1"/>
</dbReference>
<dbReference type="PROSITE" id="PS00067">
    <property type="entry name" value="3HCDH"/>
    <property type="match status" value="1"/>
</dbReference>
<dbReference type="SUPFAM" id="SSF48179">
    <property type="entry name" value="6-phosphogluconate dehydrogenase C-terminal domain-like"/>
    <property type="match status" value="1"/>
</dbReference>
<dbReference type="InterPro" id="IPR008927">
    <property type="entry name" value="6-PGluconate_DH-like_C_sf"/>
</dbReference>
<protein>
    <recommendedName>
        <fullName evidence="10">L-gulonate 3-dehydrogenase</fullName>
        <ecNumber evidence="9">1.1.1.45</ecNumber>
    </recommendedName>
    <alternativeName>
        <fullName evidence="10">L-gulonate 3-dehydrogenase</fullName>
    </alternativeName>
</protein>
<evidence type="ECO:0000259" key="11">
    <source>
        <dbReference type="Pfam" id="PF00725"/>
    </source>
</evidence>
<evidence type="ECO:0000256" key="8">
    <source>
        <dbReference type="ARBA" id="ARBA00023027"/>
    </source>
</evidence>
<comment type="subcellular location">
    <subcellularLocation>
        <location evidence="1">Cytoplasm</location>
    </subcellularLocation>
</comment>
<proteinExistence type="inferred from homology"/>
<dbReference type="InterPro" id="IPR006108">
    <property type="entry name" value="3HC_DH_C"/>
</dbReference>
<evidence type="ECO:0000256" key="3">
    <source>
        <dbReference type="ARBA" id="ARBA00009463"/>
    </source>
</evidence>
<keyword evidence="6" id="KW-0597">Phosphoprotein</keyword>
<keyword evidence="5" id="KW-0963">Cytoplasm</keyword>
<dbReference type="PANTHER" id="PTHR48075">
    <property type="entry name" value="3-HYDROXYACYL-COA DEHYDROGENASE FAMILY PROTEIN"/>
    <property type="match status" value="1"/>
</dbReference>
<organism evidence="13 14">
    <name type="scientific">Clostridium ganghwense</name>
    <dbReference type="NCBI Taxonomy" id="312089"/>
    <lineage>
        <taxon>Bacteria</taxon>
        <taxon>Bacillati</taxon>
        <taxon>Bacillota</taxon>
        <taxon>Clostridia</taxon>
        <taxon>Eubacteriales</taxon>
        <taxon>Clostridiaceae</taxon>
        <taxon>Clostridium</taxon>
    </lineage>
</organism>
<evidence type="ECO:0000256" key="4">
    <source>
        <dbReference type="ARBA" id="ARBA00011738"/>
    </source>
</evidence>
<dbReference type="Proteomes" id="UP001079657">
    <property type="component" value="Unassembled WGS sequence"/>
</dbReference>
<dbReference type="InterPro" id="IPR013328">
    <property type="entry name" value="6PGD_dom2"/>
</dbReference>
<dbReference type="Pfam" id="PF02737">
    <property type="entry name" value="3HCDH_N"/>
    <property type="match status" value="1"/>
</dbReference>
<dbReference type="SUPFAM" id="SSF51735">
    <property type="entry name" value="NAD(P)-binding Rossmann-fold domains"/>
    <property type="match status" value="1"/>
</dbReference>
<evidence type="ECO:0000256" key="9">
    <source>
        <dbReference type="ARBA" id="ARBA00038962"/>
    </source>
</evidence>
<comment type="caution">
    <text evidence="13">The sequence shown here is derived from an EMBL/GenBank/DDBJ whole genome shotgun (WGS) entry which is preliminary data.</text>
</comment>
<evidence type="ECO:0000256" key="5">
    <source>
        <dbReference type="ARBA" id="ARBA00022490"/>
    </source>
</evidence>
<name>A0ABT4CSX2_9CLOT</name>
<dbReference type="InterPro" id="IPR006180">
    <property type="entry name" value="3-OHacyl-CoA_DH_CS"/>
</dbReference>
<evidence type="ECO:0000313" key="13">
    <source>
        <dbReference type="EMBL" id="MCY6372142.1"/>
    </source>
</evidence>
<evidence type="ECO:0000256" key="6">
    <source>
        <dbReference type="ARBA" id="ARBA00022553"/>
    </source>
</evidence>
<feature type="domain" description="3-hydroxyacyl-CoA dehydrogenase C-terminal" evidence="11">
    <location>
        <begin position="188"/>
        <end position="286"/>
    </location>
</feature>
<keyword evidence="8" id="KW-0520">NAD</keyword>
<evidence type="ECO:0000256" key="1">
    <source>
        <dbReference type="ARBA" id="ARBA00004496"/>
    </source>
</evidence>
<gene>
    <name evidence="13" type="ORF">OXH55_16045</name>
</gene>
<evidence type="ECO:0000313" key="14">
    <source>
        <dbReference type="Proteomes" id="UP001079657"/>
    </source>
</evidence>
<comment type="subunit">
    <text evidence="4">Homodimer.</text>
</comment>
<comment type="similarity">
    <text evidence="3">Belongs to the 3-hydroxyacyl-CoA dehydrogenase family.</text>
</comment>
<evidence type="ECO:0000256" key="7">
    <source>
        <dbReference type="ARBA" id="ARBA00023002"/>
    </source>
</evidence>
<dbReference type="Pfam" id="PF00725">
    <property type="entry name" value="3HCDH"/>
    <property type="match status" value="1"/>
</dbReference>
<dbReference type="InterPro" id="IPR022694">
    <property type="entry name" value="3-OHacyl-CoA_DH"/>
</dbReference>
<keyword evidence="14" id="KW-1185">Reference proteome</keyword>
<comment type="pathway">
    <text evidence="2">Lipid metabolism; butanoate metabolism.</text>
</comment>
<dbReference type="InterPro" id="IPR036291">
    <property type="entry name" value="NAD(P)-bd_dom_sf"/>
</dbReference>
<dbReference type="PIRSF" id="PIRSF000105">
    <property type="entry name" value="HCDH"/>
    <property type="match status" value="1"/>
</dbReference>
<evidence type="ECO:0000256" key="2">
    <source>
        <dbReference type="ARBA" id="ARBA00005086"/>
    </source>
</evidence>
<dbReference type="PANTHER" id="PTHR48075:SF1">
    <property type="entry name" value="LAMBDA-CRYSTALLIN HOMOLOG"/>
    <property type="match status" value="1"/>
</dbReference>
<keyword evidence="7" id="KW-0560">Oxidoreductase</keyword>